<reference evidence="4" key="1">
    <citation type="submission" date="2023-03" db="EMBL/GenBank/DDBJ databases">
        <title>Massive genome expansion in bonnet fungi (Mycena s.s.) driven by repeated elements and novel gene families across ecological guilds.</title>
        <authorList>
            <consortium name="Lawrence Berkeley National Laboratory"/>
            <person name="Harder C.B."/>
            <person name="Miyauchi S."/>
            <person name="Viragh M."/>
            <person name="Kuo A."/>
            <person name="Thoen E."/>
            <person name="Andreopoulos B."/>
            <person name="Lu D."/>
            <person name="Skrede I."/>
            <person name="Drula E."/>
            <person name="Henrissat B."/>
            <person name="Morin E."/>
            <person name="Kohler A."/>
            <person name="Barry K."/>
            <person name="LaButti K."/>
            <person name="Morin E."/>
            <person name="Salamov A."/>
            <person name="Lipzen A."/>
            <person name="Mereny Z."/>
            <person name="Hegedus B."/>
            <person name="Baldrian P."/>
            <person name="Stursova M."/>
            <person name="Weitz H."/>
            <person name="Taylor A."/>
            <person name="Grigoriev I.V."/>
            <person name="Nagy L.G."/>
            <person name="Martin F."/>
            <person name="Kauserud H."/>
        </authorList>
    </citation>
    <scope>NUCLEOTIDE SEQUENCE</scope>
    <source>
        <strain evidence="4">CBHHK182m</strain>
    </source>
</reference>
<evidence type="ECO:0000259" key="3">
    <source>
        <dbReference type="Pfam" id="PF00501"/>
    </source>
</evidence>
<accession>A0AAD7JW19</accession>
<evidence type="ECO:0000256" key="1">
    <source>
        <dbReference type="ARBA" id="ARBA00022741"/>
    </source>
</evidence>
<name>A0AAD7JW19_9AGAR</name>
<dbReference type="GO" id="GO:0005524">
    <property type="term" value="F:ATP binding"/>
    <property type="evidence" value="ECO:0007669"/>
    <property type="project" value="UniProtKB-KW"/>
</dbReference>
<evidence type="ECO:0000313" key="5">
    <source>
        <dbReference type="Proteomes" id="UP001215598"/>
    </source>
</evidence>
<evidence type="ECO:0000313" key="4">
    <source>
        <dbReference type="EMBL" id="KAJ7771702.1"/>
    </source>
</evidence>
<protein>
    <recommendedName>
        <fullName evidence="3">AMP-dependent synthetase/ligase domain-containing protein</fullName>
    </recommendedName>
</protein>
<dbReference type="SUPFAM" id="SSF56801">
    <property type="entry name" value="Acetyl-CoA synthetase-like"/>
    <property type="match status" value="1"/>
</dbReference>
<dbReference type="InterPro" id="IPR042099">
    <property type="entry name" value="ANL_N_sf"/>
</dbReference>
<dbReference type="EMBL" id="JARKIB010000015">
    <property type="protein sequence ID" value="KAJ7771702.1"/>
    <property type="molecule type" value="Genomic_DNA"/>
</dbReference>
<keyword evidence="5" id="KW-1185">Reference proteome</keyword>
<organism evidence="4 5">
    <name type="scientific">Mycena metata</name>
    <dbReference type="NCBI Taxonomy" id="1033252"/>
    <lineage>
        <taxon>Eukaryota</taxon>
        <taxon>Fungi</taxon>
        <taxon>Dikarya</taxon>
        <taxon>Basidiomycota</taxon>
        <taxon>Agaricomycotina</taxon>
        <taxon>Agaricomycetes</taxon>
        <taxon>Agaricomycetidae</taxon>
        <taxon>Agaricales</taxon>
        <taxon>Marasmiineae</taxon>
        <taxon>Mycenaceae</taxon>
        <taxon>Mycena</taxon>
    </lineage>
</organism>
<dbReference type="GO" id="GO:0016020">
    <property type="term" value="C:membrane"/>
    <property type="evidence" value="ECO:0007669"/>
    <property type="project" value="TreeGrafter"/>
</dbReference>
<dbReference type="Gene3D" id="3.40.50.12780">
    <property type="entry name" value="N-terminal domain of ligase-like"/>
    <property type="match status" value="1"/>
</dbReference>
<sequence length="660" mass="73057">MATFLAEDALQPYPAHIPYDKQSVPTGMWGYLDPTKFSIQTLPDIFASGLSKGKDKQFLGHRPVVSKQPLKFANYYEWQTYGEVDIRRRNIGSAVDHLFKTGIVGGGELETVGIWSINRPEWQIIDIALLSHKKIGVSLYDTLGKDSPSYRINHANLTIIFATVEHIPSLLKLAPQTPNLKLIVSIDPLSPELSKVFTEWGQTQNVLVKDFNEMEALGRANLIEPIRPSPSDIATICYTSGTTNMPKGVVLTHRMFSSAVITNLLGLELPEDAGHFSYLPLAHIYERCNEFCTMAIGGKIGFFTGDPLRLIEDCQILKPAFFPGVPRVLNRIYQAAMAAADVPAYSAKIEKFRATGDNTHFFWDKLVFRKLRAVIGGNVQLMSSGSAPISPDVIDFLNVAFSCYVTEGTVLFMYGMTEGSAVATKAWKGDPTASGTCGPVQSACQIKLLDVPAMGYTSEDLPNPRGELCIRGPCCFEGYYKDEKNTKEAIDEEGWIHTGDVGEVDSVGRFKIIDRVKNIMKLAQGEYVALEKVENTYSTCPVVAQMYVHGDSLQSYLVGVVIPDPIQLANIVSTLDGKKALKAACSDPRVVKVIFDQLTQEGRKNNLKGFESLRRIHVSLNMFSVDDNTMTPTMKVRRKDAYNKFKSELDALYAQGESKL</sequence>
<keyword evidence="1" id="KW-0547">Nucleotide-binding</keyword>
<dbReference type="PANTHER" id="PTHR43272:SF33">
    <property type="entry name" value="AMP-BINDING DOMAIN-CONTAINING PROTEIN-RELATED"/>
    <property type="match status" value="1"/>
</dbReference>
<feature type="domain" description="AMP-dependent synthetase/ligase" evidence="3">
    <location>
        <begin position="71"/>
        <end position="480"/>
    </location>
</feature>
<proteinExistence type="predicted"/>
<dbReference type="GO" id="GO:0004467">
    <property type="term" value="F:long-chain fatty acid-CoA ligase activity"/>
    <property type="evidence" value="ECO:0007669"/>
    <property type="project" value="TreeGrafter"/>
</dbReference>
<dbReference type="AlphaFoldDB" id="A0AAD7JW19"/>
<gene>
    <name evidence="4" type="ORF">B0H16DRAFT_1514415</name>
</gene>
<dbReference type="Pfam" id="PF00501">
    <property type="entry name" value="AMP-binding"/>
    <property type="match status" value="1"/>
</dbReference>
<evidence type="ECO:0000256" key="2">
    <source>
        <dbReference type="ARBA" id="ARBA00022840"/>
    </source>
</evidence>
<keyword evidence="2" id="KW-0067">ATP-binding</keyword>
<dbReference type="GO" id="GO:0005783">
    <property type="term" value="C:endoplasmic reticulum"/>
    <property type="evidence" value="ECO:0007669"/>
    <property type="project" value="TreeGrafter"/>
</dbReference>
<dbReference type="Proteomes" id="UP001215598">
    <property type="component" value="Unassembled WGS sequence"/>
</dbReference>
<dbReference type="InterPro" id="IPR000873">
    <property type="entry name" value="AMP-dep_synth/lig_dom"/>
</dbReference>
<comment type="caution">
    <text evidence="4">The sequence shown here is derived from an EMBL/GenBank/DDBJ whole genome shotgun (WGS) entry which is preliminary data.</text>
</comment>
<dbReference type="PANTHER" id="PTHR43272">
    <property type="entry name" value="LONG-CHAIN-FATTY-ACID--COA LIGASE"/>
    <property type="match status" value="1"/>
</dbReference>